<feature type="region of interest" description="Disordered" evidence="1">
    <location>
        <begin position="246"/>
        <end position="282"/>
    </location>
</feature>
<comment type="caution">
    <text evidence="2">The sequence shown here is derived from an EMBL/GenBank/DDBJ whole genome shotgun (WGS) entry which is preliminary data.</text>
</comment>
<proteinExistence type="predicted"/>
<sequence>MVALHRDVSQPTLELGLYRISTKEEMEATFDLPMDSPDWRPDSPETLRPLTPTGSLGDSDPDLLMGSKPTPPAAEGVERPHTPGRGVAGEDSADELLSLPLTGVLASHPLLSPSSELHTLYPAYQDRPKTPGREEGRWWGLPHISATVPATPGRTASPLEGGMTMMFSPLLSSPLPLLSMCSHPYVRTPRTPGRDIILRHGPPANRRRRRRRRMEVSGGQPSGGSSTPHHFLPDSSAETLLRSKQSRVPLEATSRPLQGLENMPGLLHQDGQRGPFKESGEQWRWQRARRKRRRRWVRQWRRQRSSISSPFWLPPWSRSQCEETEILHSVLRDGLDEEDSRLLLLSHQRLLLRDNGLGWLSDTLWVPHPHILL</sequence>
<evidence type="ECO:0000313" key="3">
    <source>
        <dbReference type="Proteomes" id="UP001174136"/>
    </source>
</evidence>
<keyword evidence="3" id="KW-1185">Reference proteome</keyword>
<organism evidence="2 3">
    <name type="scientific">Merluccius polli</name>
    <name type="common">Benguela hake</name>
    <name type="synonym">Merluccius cadenati</name>
    <dbReference type="NCBI Taxonomy" id="89951"/>
    <lineage>
        <taxon>Eukaryota</taxon>
        <taxon>Metazoa</taxon>
        <taxon>Chordata</taxon>
        <taxon>Craniata</taxon>
        <taxon>Vertebrata</taxon>
        <taxon>Euteleostomi</taxon>
        <taxon>Actinopterygii</taxon>
        <taxon>Neopterygii</taxon>
        <taxon>Teleostei</taxon>
        <taxon>Neoteleostei</taxon>
        <taxon>Acanthomorphata</taxon>
        <taxon>Zeiogadaria</taxon>
        <taxon>Gadariae</taxon>
        <taxon>Gadiformes</taxon>
        <taxon>Gadoidei</taxon>
        <taxon>Merlucciidae</taxon>
        <taxon>Merluccius</taxon>
    </lineage>
</organism>
<dbReference type="Proteomes" id="UP001174136">
    <property type="component" value="Unassembled WGS sequence"/>
</dbReference>
<evidence type="ECO:0000313" key="2">
    <source>
        <dbReference type="EMBL" id="KAK0152101.1"/>
    </source>
</evidence>
<protein>
    <submittedName>
        <fullName evidence="2">Histone-lysine N-methyltransferase SETD1B</fullName>
    </submittedName>
</protein>
<gene>
    <name evidence="2" type="primary">SETD1B</name>
    <name evidence="2" type="ORF">N1851_006512</name>
</gene>
<feature type="region of interest" description="Disordered" evidence="1">
    <location>
        <begin position="32"/>
        <end position="89"/>
    </location>
</feature>
<feature type="compositionally biased region" description="Low complexity" evidence="1">
    <location>
        <begin position="217"/>
        <end position="226"/>
    </location>
</feature>
<name>A0AA47P617_MERPO</name>
<evidence type="ECO:0000256" key="1">
    <source>
        <dbReference type="SAM" id="MobiDB-lite"/>
    </source>
</evidence>
<feature type="region of interest" description="Disordered" evidence="1">
    <location>
        <begin position="189"/>
        <end position="234"/>
    </location>
</feature>
<dbReference type="AlphaFoldDB" id="A0AA47P617"/>
<dbReference type="EMBL" id="JAOPHQ010001141">
    <property type="protein sequence ID" value="KAK0152101.1"/>
    <property type="molecule type" value="Genomic_DNA"/>
</dbReference>
<reference evidence="2" key="1">
    <citation type="journal article" date="2023" name="Front. Mar. Sci.">
        <title>A new Merluccius polli reference genome to investigate the effects of global change in West African waters.</title>
        <authorList>
            <person name="Mateo J.L."/>
            <person name="Blanco-Fernandez C."/>
            <person name="Garcia-Vazquez E."/>
            <person name="Machado-Schiaffino G."/>
        </authorList>
    </citation>
    <scope>NUCLEOTIDE SEQUENCE</scope>
    <source>
        <strain evidence="2">C29</strain>
        <tissue evidence="2">Fin</tissue>
    </source>
</reference>
<accession>A0AA47P617</accession>